<keyword evidence="2" id="KW-0378">Hydrolase</keyword>
<proteinExistence type="predicted"/>
<dbReference type="SMART" id="SM00507">
    <property type="entry name" value="HNHc"/>
    <property type="match status" value="1"/>
</dbReference>
<dbReference type="CDD" id="cd00085">
    <property type="entry name" value="HNHc"/>
    <property type="match status" value="1"/>
</dbReference>
<evidence type="ECO:0000259" key="1">
    <source>
        <dbReference type="SMART" id="SM00507"/>
    </source>
</evidence>
<dbReference type="GO" id="GO:0004519">
    <property type="term" value="F:endonuclease activity"/>
    <property type="evidence" value="ECO:0007669"/>
    <property type="project" value="UniProtKB-KW"/>
</dbReference>
<gene>
    <name evidence="2" type="ORF">RGQ13_00605</name>
</gene>
<organism evidence="2 3">
    <name type="scientific">Thalassotalea psychrophila</name>
    <dbReference type="NCBI Taxonomy" id="3065647"/>
    <lineage>
        <taxon>Bacteria</taxon>
        <taxon>Pseudomonadati</taxon>
        <taxon>Pseudomonadota</taxon>
        <taxon>Gammaproteobacteria</taxon>
        <taxon>Alteromonadales</taxon>
        <taxon>Colwelliaceae</taxon>
        <taxon>Thalassotalea</taxon>
    </lineage>
</organism>
<sequence>MEFYEVEPTLDNYWRAIILFGRNVASYKFALAKSLYELNAVSNDLVKMEKLAEPFSRHLCEHLKLESKQITSKSSKFLSACNNFNADKLSHDELIKQTVKLGFANVIDAFHVVNNGEIKHRFFIDERKQNGGIRITDNFFKLAEHEQFTNFEHETEARWKLVEQGWKMGVARNLITVEYDQELKTLFTGTKERRVDITSCRDSLNGYQKGRCFYCYSSISVSRKTDNLADVDHFLPWTLKNHVPNINAVWNLVLACKDCNRGENGKFARVPTIKLLGRLHKRNEYFISSHLPLRETLIQQTGNNETRRKQFLQQSYSIAKATLIHEWQPEIKGIITF</sequence>
<accession>A0ABY9TUR2</accession>
<reference evidence="3" key="1">
    <citation type="submission" date="2023-09" db="EMBL/GenBank/DDBJ databases">
        <authorList>
            <person name="Li S."/>
            <person name="Li X."/>
            <person name="Zhang C."/>
            <person name="Zhao Z."/>
        </authorList>
    </citation>
    <scope>NUCLEOTIDE SEQUENCE [LARGE SCALE GENOMIC DNA]</scope>
    <source>
        <strain evidence="3">SQ149</strain>
    </source>
</reference>
<feature type="domain" description="HNH nuclease" evidence="1">
    <location>
        <begin position="199"/>
        <end position="261"/>
    </location>
</feature>
<dbReference type="Pfam" id="PF13395">
    <property type="entry name" value="HNH_4"/>
    <property type="match status" value="1"/>
</dbReference>
<protein>
    <submittedName>
        <fullName evidence="2">HNH endonuclease domain-containing protein</fullName>
    </submittedName>
</protein>
<name>A0ABY9TUR2_9GAMM</name>
<keyword evidence="2" id="KW-0255">Endonuclease</keyword>
<evidence type="ECO:0000313" key="2">
    <source>
        <dbReference type="EMBL" id="WNC72506.1"/>
    </source>
</evidence>
<dbReference type="Proteomes" id="UP001258994">
    <property type="component" value="Chromosome"/>
</dbReference>
<dbReference type="EMBL" id="CP134145">
    <property type="protein sequence ID" value="WNC72506.1"/>
    <property type="molecule type" value="Genomic_DNA"/>
</dbReference>
<keyword evidence="3" id="KW-1185">Reference proteome</keyword>
<evidence type="ECO:0000313" key="3">
    <source>
        <dbReference type="Proteomes" id="UP001258994"/>
    </source>
</evidence>
<keyword evidence="2" id="KW-0540">Nuclease</keyword>
<dbReference type="Gene3D" id="1.10.30.50">
    <property type="match status" value="1"/>
</dbReference>
<dbReference type="InterPro" id="IPR003615">
    <property type="entry name" value="HNH_nuc"/>
</dbReference>
<dbReference type="RefSeq" id="WP_348391623.1">
    <property type="nucleotide sequence ID" value="NZ_CP134145.1"/>
</dbReference>